<gene>
    <name evidence="2" type="ORF">SYV04_07620</name>
</gene>
<dbReference type="EMBL" id="JAXIVS010000002">
    <property type="protein sequence ID" value="MDY7226247.1"/>
    <property type="molecule type" value="Genomic_DNA"/>
</dbReference>
<dbReference type="Proteomes" id="UP001291309">
    <property type="component" value="Unassembled WGS sequence"/>
</dbReference>
<evidence type="ECO:0000313" key="3">
    <source>
        <dbReference type="Proteomes" id="UP001291309"/>
    </source>
</evidence>
<comment type="caution">
    <text evidence="2">The sequence shown here is derived from an EMBL/GenBank/DDBJ whole genome shotgun (WGS) entry which is preliminary data.</text>
</comment>
<evidence type="ECO:0000259" key="1">
    <source>
        <dbReference type="Pfam" id="PF03235"/>
    </source>
</evidence>
<dbReference type="InterPro" id="IPR004919">
    <property type="entry name" value="GmrSD_N"/>
</dbReference>
<feature type="domain" description="GmrSD restriction endonucleases N-terminal" evidence="1">
    <location>
        <begin position="9"/>
        <end position="205"/>
    </location>
</feature>
<dbReference type="PANTHER" id="PTHR37292">
    <property type="entry name" value="VNG6097C"/>
    <property type="match status" value="1"/>
</dbReference>
<dbReference type="PANTHER" id="PTHR37292:SF2">
    <property type="entry name" value="DUF262 DOMAIN-CONTAINING PROTEIN"/>
    <property type="match status" value="1"/>
</dbReference>
<reference evidence="2 3" key="1">
    <citation type="submission" date="2023-12" db="EMBL/GenBank/DDBJ databases">
        <title>the genome sequence of Hyalangium sp. s54d21.</title>
        <authorList>
            <person name="Zhang X."/>
        </authorList>
    </citation>
    <scope>NUCLEOTIDE SEQUENCE [LARGE SCALE GENOMIC DNA]</scope>
    <source>
        <strain evidence="3">s54d21</strain>
    </source>
</reference>
<proteinExistence type="predicted"/>
<dbReference type="Pfam" id="PF03235">
    <property type="entry name" value="GmrSD_N"/>
    <property type="match status" value="1"/>
</dbReference>
<accession>A0ABU5GYH4</accession>
<name>A0ABU5GYH4_9BACT</name>
<protein>
    <submittedName>
        <fullName evidence="2">DUF262 domain-containing protein</fullName>
    </submittedName>
</protein>
<dbReference type="RefSeq" id="WP_321544968.1">
    <property type="nucleotide sequence ID" value="NZ_JAXIVS010000002.1"/>
</dbReference>
<evidence type="ECO:0000313" key="2">
    <source>
        <dbReference type="EMBL" id="MDY7226247.1"/>
    </source>
</evidence>
<organism evidence="2 3">
    <name type="scientific">Hyalangium rubrum</name>
    <dbReference type="NCBI Taxonomy" id="3103134"/>
    <lineage>
        <taxon>Bacteria</taxon>
        <taxon>Pseudomonadati</taxon>
        <taxon>Myxococcota</taxon>
        <taxon>Myxococcia</taxon>
        <taxon>Myxococcales</taxon>
        <taxon>Cystobacterineae</taxon>
        <taxon>Archangiaceae</taxon>
        <taxon>Hyalangium</taxon>
    </lineage>
</organism>
<keyword evidence="3" id="KW-1185">Reference proteome</keyword>
<sequence>MDRVVQGQVRVPPFQRALKWDAADVRKLLDSVWRGFPIGTLLLWKRTTPAEAQTLQLGPVRIDAPQSAEALWVVDGQQRLTALTGTLLHPPPDYGLPPDDFEFYFDLEKEAFVRRAIRNKPLPNWLPMWEVLDSARLLKWLRAHGNALNEETEARAIELGKSFREYQVPGIVVESDSDEVLREIFARTNSAGRPLTQDDIFHALYAARPGETPKGLDEMAAALADLRFGDARELPLRQTVLVVQGVDPTRPVKELSLDKDSLRGAMAKATQALRRTIIFLKKDARIPHVRLLPYSFLVVPLVRFFDWFPQPRPRSRDLLARWLWRTSAAGTLRGGAPPLRAAVRAIVQDNEEKSVQALLTLVSHEKPSFSISTRFDPRTAESRMAALALLAQDPVDLDQGTPLDIETLLLDQGPSLFARVFLQSPLGMKIEPGALANRFVYRGTEGVPLQKLLQVLAQSHSERLSGHIVPEHARVALARGDWKGFFAHRTEALARHVEIYVSKRARWGETDRPSLAALIAEANE</sequence>